<sequence>MEHVYHFYGNLMGSQGETRLFSLHLELWPVEKRLSAEENDALSITFSPEELDAVLESMKPDSVLGSDGFPITFFKRFWGTLKGTVPQILYDFALGRVDVALLNYGILSLIPKIKGADHIMIFRPIALINVIFKFIAKAYAIRLAPISHRIIDRSHTAFIKGRSLHEGVLALHEIAHALKVNKLGGLFLKLDFEKDYDRVDWDFVREFLLRKGFSTSMTHRLMQLVSGGQTTVNVNGEVGSYFRNARGVRQGDPLSPIQFDFLVDSLAAIIDKAKEAGHINGVFGRPILALQTDNVKEFDNTTVRTLLSTHDTIFRLTCPYTSQQNGHTERVLRTLNDCVRTLLFHAHMPPQFWPDALSTATLLLNLRLCRPHWNYTTHNLLFGSPPSYDGPWLGSTRARPLYYNCEAPRDTLEHCLGLTRGALKPRLGRCRLALDTARVALEHSLGHRRVIYALGRVALEPQLGRCLASGPASASSAASHGDPHARPCGYSHPEYAVPLVRVCLHRVDFRAFTSHAVTPARLCPGCSPRPGVACGHAG</sequence>
<dbReference type="AlphaFoldDB" id="A0AAD8S6R4"/>
<proteinExistence type="predicted"/>
<dbReference type="InterPro" id="IPR043502">
    <property type="entry name" value="DNA/RNA_pol_sf"/>
</dbReference>
<reference evidence="3" key="1">
    <citation type="submission" date="2023-07" db="EMBL/GenBank/DDBJ databases">
        <title>A chromosome-level genome assembly of Lolium multiflorum.</title>
        <authorList>
            <person name="Chen Y."/>
            <person name="Copetti D."/>
            <person name="Kolliker R."/>
            <person name="Studer B."/>
        </authorList>
    </citation>
    <scope>NUCLEOTIDE SEQUENCE</scope>
    <source>
        <strain evidence="3">02402/16</strain>
        <tissue evidence="3">Leaf</tissue>
    </source>
</reference>
<evidence type="ECO:0000313" key="3">
    <source>
        <dbReference type="EMBL" id="KAK1645896.1"/>
    </source>
</evidence>
<evidence type="ECO:0000259" key="2">
    <source>
        <dbReference type="PROSITE" id="PS50994"/>
    </source>
</evidence>
<gene>
    <name evidence="3" type="ORF">QYE76_063701</name>
</gene>
<feature type="domain" description="Reverse transcriptase" evidence="1">
    <location>
        <begin position="91"/>
        <end position="397"/>
    </location>
</feature>
<dbReference type="InterPro" id="IPR000477">
    <property type="entry name" value="RT_dom"/>
</dbReference>
<dbReference type="Pfam" id="PF00078">
    <property type="entry name" value="RVT_1"/>
    <property type="match status" value="1"/>
</dbReference>
<evidence type="ECO:0008006" key="5">
    <source>
        <dbReference type="Google" id="ProtNLM"/>
    </source>
</evidence>
<name>A0AAD8S6R4_LOLMU</name>
<keyword evidence="4" id="KW-1185">Reference proteome</keyword>
<dbReference type="InterPro" id="IPR001584">
    <property type="entry name" value="Integrase_cat-core"/>
</dbReference>
<dbReference type="PANTHER" id="PTHR46890:SF48">
    <property type="entry name" value="RNA-DIRECTED DNA POLYMERASE"/>
    <property type="match status" value="1"/>
</dbReference>
<accession>A0AAD8S6R4</accession>
<dbReference type="GO" id="GO:0015074">
    <property type="term" value="P:DNA integration"/>
    <property type="evidence" value="ECO:0007669"/>
    <property type="project" value="InterPro"/>
</dbReference>
<organism evidence="3 4">
    <name type="scientific">Lolium multiflorum</name>
    <name type="common">Italian ryegrass</name>
    <name type="synonym">Lolium perenne subsp. multiflorum</name>
    <dbReference type="NCBI Taxonomy" id="4521"/>
    <lineage>
        <taxon>Eukaryota</taxon>
        <taxon>Viridiplantae</taxon>
        <taxon>Streptophyta</taxon>
        <taxon>Embryophyta</taxon>
        <taxon>Tracheophyta</taxon>
        <taxon>Spermatophyta</taxon>
        <taxon>Magnoliopsida</taxon>
        <taxon>Liliopsida</taxon>
        <taxon>Poales</taxon>
        <taxon>Poaceae</taxon>
        <taxon>BOP clade</taxon>
        <taxon>Pooideae</taxon>
        <taxon>Poodae</taxon>
        <taxon>Poeae</taxon>
        <taxon>Poeae Chloroplast Group 2 (Poeae type)</taxon>
        <taxon>Loliodinae</taxon>
        <taxon>Loliinae</taxon>
        <taxon>Lolium</taxon>
    </lineage>
</organism>
<comment type="caution">
    <text evidence="3">The sequence shown here is derived from an EMBL/GenBank/DDBJ whole genome shotgun (WGS) entry which is preliminary data.</text>
</comment>
<dbReference type="PANTHER" id="PTHR46890">
    <property type="entry name" value="NON-LTR RETROLELEMENT REVERSE TRANSCRIPTASE-LIKE PROTEIN-RELATED"/>
    <property type="match status" value="1"/>
</dbReference>
<evidence type="ECO:0000259" key="1">
    <source>
        <dbReference type="PROSITE" id="PS50878"/>
    </source>
</evidence>
<protein>
    <recommendedName>
        <fullName evidence="5">Retrotransposon protein, putative, unclassified</fullName>
    </recommendedName>
</protein>
<dbReference type="EMBL" id="JAUUTY010000004">
    <property type="protein sequence ID" value="KAK1645896.1"/>
    <property type="molecule type" value="Genomic_DNA"/>
</dbReference>
<dbReference type="Gene3D" id="3.30.420.10">
    <property type="entry name" value="Ribonuclease H-like superfamily/Ribonuclease H"/>
    <property type="match status" value="1"/>
</dbReference>
<dbReference type="SUPFAM" id="SSF53098">
    <property type="entry name" value="Ribonuclease H-like"/>
    <property type="match status" value="1"/>
</dbReference>
<dbReference type="Proteomes" id="UP001231189">
    <property type="component" value="Unassembled WGS sequence"/>
</dbReference>
<dbReference type="InterPro" id="IPR036397">
    <property type="entry name" value="RNaseH_sf"/>
</dbReference>
<dbReference type="GO" id="GO:0003676">
    <property type="term" value="F:nucleic acid binding"/>
    <property type="evidence" value="ECO:0007669"/>
    <property type="project" value="InterPro"/>
</dbReference>
<dbReference type="SUPFAM" id="SSF56672">
    <property type="entry name" value="DNA/RNA polymerases"/>
    <property type="match status" value="1"/>
</dbReference>
<evidence type="ECO:0000313" key="4">
    <source>
        <dbReference type="Proteomes" id="UP001231189"/>
    </source>
</evidence>
<dbReference type="InterPro" id="IPR052343">
    <property type="entry name" value="Retrotransposon-Effector_Assoc"/>
</dbReference>
<dbReference type="PROSITE" id="PS50994">
    <property type="entry name" value="INTEGRASE"/>
    <property type="match status" value="1"/>
</dbReference>
<feature type="domain" description="Integrase catalytic" evidence="2">
    <location>
        <begin position="289"/>
        <end position="393"/>
    </location>
</feature>
<dbReference type="InterPro" id="IPR012337">
    <property type="entry name" value="RNaseH-like_sf"/>
</dbReference>
<dbReference type="PROSITE" id="PS50878">
    <property type="entry name" value="RT_POL"/>
    <property type="match status" value="1"/>
</dbReference>